<feature type="repeat" description="TPR" evidence="1">
    <location>
        <begin position="252"/>
        <end position="285"/>
    </location>
</feature>
<dbReference type="EMBL" id="BLKM01000706">
    <property type="protein sequence ID" value="GFG37587.1"/>
    <property type="molecule type" value="Genomic_DNA"/>
</dbReference>
<gene>
    <name evidence="3" type="ORF">Cfor_12674</name>
</gene>
<dbReference type="GO" id="GO:0019894">
    <property type="term" value="F:kinesin binding"/>
    <property type="evidence" value="ECO:0007669"/>
    <property type="project" value="TreeGrafter"/>
</dbReference>
<dbReference type="InterPro" id="IPR019734">
    <property type="entry name" value="TPR_rpt"/>
</dbReference>
<dbReference type="GO" id="GO:1905515">
    <property type="term" value="P:non-motile cilium assembly"/>
    <property type="evidence" value="ECO:0007669"/>
    <property type="project" value="TreeGrafter"/>
</dbReference>
<proteinExistence type="predicted"/>
<organism evidence="3 4">
    <name type="scientific">Coptotermes formosanus</name>
    <name type="common">Formosan subterranean termite</name>
    <dbReference type="NCBI Taxonomy" id="36987"/>
    <lineage>
        <taxon>Eukaryota</taxon>
        <taxon>Metazoa</taxon>
        <taxon>Ecdysozoa</taxon>
        <taxon>Arthropoda</taxon>
        <taxon>Hexapoda</taxon>
        <taxon>Insecta</taxon>
        <taxon>Pterygota</taxon>
        <taxon>Neoptera</taxon>
        <taxon>Polyneoptera</taxon>
        <taxon>Dictyoptera</taxon>
        <taxon>Blattodea</taxon>
        <taxon>Blattoidea</taxon>
        <taxon>Termitoidae</taxon>
        <taxon>Rhinotermitidae</taxon>
        <taxon>Coptotermes</taxon>
    </lineage>
</organism>
<keyword evidence="1" id="KW-0802">TPR repeat</keyword>
<dbReference type="SUPFAM" id="SSF48452">
    <property type="entry name" value="TPR-like"/>
    <property type="match status" value="2"/>
</dbReference>
<accession>A0A6L2Q6W5</accession>
<evidence type="ECO:0000256" key="2">
    <source>
        <dbReference type="SAM" id="MobiDB-lite"/>
    </source>
</evidence>
<dbReference type="InterPro" id="IPR011990">
    <property type="entry name" value="TPR-like_helical_dom_sf"/>
</dbReference>
<dbReference type="Pfam" id="PF13432">
    <property type="entry name" value="TPR_16"/>
    <property type="match status" value="2"/>
</dbReference>
<dbReference type="AlphaFoldDB" id="A0A6L2Q6W5"/>
<protein>
    <recommendedName>
        <fullName evidence="5">UDP-N-acetylglucosamine--peptide N-acetylglucosaminyltransferase SPINDLY</fullName>
    </recommendedName>
</protein>
<feature type="repeat" description="TPR" evidence="1">
    <location>
        <begin position="213"/>
        <end position="246"/>
    </location>
</feature>
<feature type="repeat" description="TPR" evidence="1">
    <location>
        <begin position="533"/>
        <end position="566"/>
    </location>
</feature>
<sequence length="818" mass="91911">MEHLRLASPSDDLYSGYNDYPSAFSTKDLDQDEILQQALRTSYGRRPVLTSKPGTSMRLGTSTANNDVQIARPMTAVRGVGYTSSAGQRQFDPLNQAAKISAAPQLETKREDSPEEKIRKLERRITVLIEESCLASSRGEQRVALDRAKEASSKERSLIRMQEQAGLSETHNLDLTFSVLFNLANQYANNEMYSEALNTYQVITRNRMFNNADRLKVNMGNIYLKLGQFSRALKMYNMALDHVPTAYRDLRLKIKHNIGIAFVKMGQFSDACSKFEDIMQEKPDYASGLHMILCYYALGEKDKMKRGFQMLLDCPLNIDDDEKYNPTSDDPASNVVLEVIRTDSLRKLERGVRQEAERSILTAAKLISPVIEDSFSAGYNWCVDAIKASSHSLLASDLEINKAVMFLKQKELSQAADALRAFEKKETKVASAAATNLAFIHFLQGDIDRAEKYGEMARQADSYNAAAFVNLGNCSLVRGDIEKAKELFVCALDSDASCVEALYNLGLVNKQLGLYEEALECFLKLQAIVRHHPQVLYQVAHLQELLGDVDQASEWYHQLLGIVPTDPGVLHKMAEMYDNDGDKQQAYQYHCDSFRYYPSNLMVLDWLGSYFIEHQVAEKALGYFEHAALMQPNEVKWQLMSASCHRRIGNYHQALQAYKDIHARFPDNIECLKFLIHLCRDLGHKEATEYALELKKVEKAKEVRERIGSSRPGSLRSGSGRSSRGGLNSPVSDSSQLSAGVRGSPPVPPQVSRLHKMALLETNETYSPTGQHRDVDASYSDPLGPLAKRPHTSAGRKPQHQLEDEFGDEELGEDLLPE</sequence>
<dbReference type="GO" id="GO:0097730">
    <property type="term" value="C:non-motile cilium"/>
    <property type="evidence" value="ECO:0007669"/>
    <property type="project" value="TreeGrafter"/>
</dbReference>
<feature type="compositionally biased region" description="Acidic residues" evidence="2">
    <location>
        <begin position="804"/>
        <end position="818"/>
    </location>
</feature>
<dbReference type="FunFam" id="1.25.40.10:FF:000468">
    <property type="entry name" value="Intraflagellar transport 88 homolog"/>
    <property type="match status" value="1"/>
</dbReference>
<dbReference type="OrthoDB" id="1926212at2759"/>
<dbReference type="GO" id="GO:0036064">
    <property type="term" value="C:ciliary basal body"/>
    <property type="evidence" value="ECO:0007669"/>
    <property type="project" value="TreeGrafter"/>
</dbReference>
<evidence type="ECO:0000313" key="4">
    <source>
        <dbReference type="Proteomes" id="UP000502823"/>
    </source>
</evidence>
<dbReference type="PROSITE" id="PS50005">
    <property type="entry name" value="TPR"/>
    <property type="match status" value="4"/>
</dbReference>
<dbReference type="SMART" id="SM00028">
    <property type="entry name" value="TPR"/>
    <property type="match status" value="9"/>
</dbReference>
<dbReference type="GO" id="GO:0005814">
    <property type="term" value="C:centriole"/>
    <property type="evidence" value="ECO:0007669"/>
    <property type="project" value="TreeGrafter"/>
</dbReference>
<dbReference type="PANTHER" id="PTHR44117:SF1">
    <property type="entry name" value="INTRAFLAGELLAR TRANSPORT PROTEIN 88 HOMOLOG"/>
    <property type="match status" value="1"/>
</dbReference>
<keyword evidence="4" id="KW-1185">Reference proteome</keyword>
<dbReference type="InParanoid" id="A0A6L2Q6W5"/>
<dbReference type="GO" id="GO:0042073">
    <property type="term" value="P:intraciliary transport"/>
    <property type="evidence" value="ECO:0007669"/>
    <property type="project" value="TreeGrafter"/>
</dbReference>
<feature type="repeat" description="TPR" evidence="1">
    <location>
        <begin position="499"/>
        <end position="532"/>
    </location>
</feature>
<evidence type="ECO:0000313" key="3">
    <source>
        <dbReference type="EMBL" id="GFG37587.1"/>
    </source>
</evidence>
<dbReference type="GO" id="GO:0097546">
    <property type="term" value="C:ciliary base"/>
    <property type="evidence" value="ECO:0007669"/>
    <property type="project" value="TreeGrafter"/>
</dbReference>
<dbReference type="Gene3D" id="1.25.40.10">
    <property type="entry name" value="Tetratricopeptide repeat domain"/>
    <property type="match status" value="2"/>
</dbReference>
<dbReference type="PANTHER" id="PTHR44117">
    <property type="entry name" value="INTRAFLAGELLAR TRANSPORT PROTEIN 88 HOMOLOG"/>
    <property type="match status" value="1"/>
</dbReference>
<dbReference type="FunCoup" id="A0A6L2Q6W5">
    <property type="interactions" value="119"/>
</dbReference>
<comment type="caution">
    <text evidence="3">The sequence shown here is derived from an EMBL/GenBank/DDBJ whole genome shotgun (WGS) entry which is preliminary data.</text>
</comment>
<name>A0A6L2Q6W5_COPFO</name>
<dbReference type="Proteomes" id="UP000502823">
    <property type="component" value="Unassembled WGS sequence"/>
</dbReference>
<feature type="region of interest" description="Disordered" evidence="2">
    <location>
        <begin position="701"/>
        <end position="750"/>
    </location>
</feature>
<feature type="region of interest" description="Disordered" evidence="2">
    <location>
        <begin position="764"/>
        <end position="818"/>
    </location>
</feature>
<feature type="compositionally biased region" description="Low complexity" evidence="2">
    <location>
        <begin position="709"/>
        <end position="730"/>
    </location>
</feature>
<evidence type="ECO:0000256" key="1">
    <source>
        <dbReference type="PROSITE-ProRule" id="PRU00339"/>
    </source>
</evidence>
<dbReference type="Pfam" id="PF13174">
    <property type="entry name" value="TPR_6"/>
    <property type="match status" value="1"/>
</dbReference>
<reference evidence="4" key="1">
    <citation type="submission" date="2020-01" db="EMBL/GenBank/DDBJ databases">
        <title>Draft genome sequence of the Termite Coptotermes fromosanus.</title>
        <authorList>
            <person name="Itakura S."/>
            <person name="Yosikawa Y."/>
            <person name="Umezawa K."/>
        </authorList>
    </citation>
    <scope>NUCLEOTIDE SEQUENCE [LARGE SCALE GENOMIC DNA]</scope>
</reference>
<evidence type="ECO:0008006" key="5">
    <source>
        <dbReference type="Google" id="ProtNLM"/>
    </source>
</evidence>